<dbReference type="Gene3D" id="3.40.50.150">
    <property type="entry name" value="Vaccinia Virus protein VP39"/>
    <property type="match status" value="1"/>
</dbReference>
<reference evidence="4" key="1">
    <citation type="submission" date="2024-05" db="EMBL/GenBank/DDBJ databases">
        <authorList>
            <person name="Cai S.Y."/>
            <person name="Jin L.M."/>
            <person name="Li H.R."/>
        </authorList>
    </citation>
    <scope>NUCLEOTIDE SEQUENCE</scope>
    <source>
        <strain evidence="4">A5-74</strain>
    </source>
</reference>
<feature type="binding site" evidence="2">
    <location>
        <position position="191"/>
    </location>
    <ligand>
        <name>S-adenosyl-L-methionine</name>
        <dbReference type="ChEBI" id="CHEBI:59789"/>
    </ligand>
</feature>
<feature type="binding site" evidence="1">
    <location>
        <position position="35"/>
    </location>
    <ligand>
        <name>Zn(2+)</name>
        <dbReference type="ChEBI" id="CHEBI:29105"/>
    </ligand>
</feature>
<feature type="binding site" evidence="2">
    <location>
        <position position="75"/>
    </location>
    <ligand>
        <name>S-adenosyl-L-methionine</name>
        <dbReference type="ChEBI" id="CHEBI:59789"/>
    </ligand>
</feature>
<keyword evidence="1" id="KW-0479">Metal-binding</keyword>
<dbReference type="InterPro" id="IPR029063">
    <property type="entry name" value="SAM-dependent_MTases_sf"/>
</dbReference>
<sequence length="282" mass="28927">MLRTVLPLLRCPQCSAGQESLLQLGEREIGCAAGHRFDAARQGYLPLLGGASRTGTGDSAAMVAARADFLDRGHYAPIARSVAEATGSLIGGTPDPVVCEIGAGTAYYLSAGLPPTGRGIALDSSRYASRRAAAADPRVAAVLADAWAPLPVASGMVDVTLVVFAPRVAAEIARIVRGSGGVVVVTPNPGHLGEVRGPLGMLAVDDGKDEAVRAQFDGLLRVSTVDRVRAEMSLDSTDLRDLVGMGPAARHRTPEQIAAAATGLGGPVAVHLDVTVTQLVGR</sequence>
<organism evidence="4">
    <name type="scientific">Nakamurella sp. A5-74</name>
    <dbReference type="NCBI Taxonomy" id="3158264"/>
    <lineage>
        <taxon>Bacteria</taxon>
        <taxon>Bacillati</taxon>
        <taxon>Actinomycetota</taxon>
        <taxon>Actinomycetes</taxon>
        <taxon>Nakamurellales</taxon>
        <taxon>Nakamurellaceae</taxon>
        <taxon>Nakamurella</taxon>
    </lineage>
</organism>
<evidence type="ECO:0000256" key="1">
    <source>
        <dbReference type="PIRSR" id="PIRSR018249-1"/>
    </source>
</evidence>
<evidence type="ECO:0000259" key="3">
    <source>
        <dbReference type="Pfam" id="PF21302"/>
    </source>
</evidence>
<dbReference type="InterPro" id="IPR016718">
    <property type="entry name" value="rRNA_m1G-MeTrfase_A_prd"/>
</dbReference>
<feature type="binding site" evidence="1">
    <location>
        <position position="31"/>
    </location>
    <ligand>
        <name>Zn(2+)</name>
        <dbReference type="ChEBI" id="CHEBI:29105"/>
    </ligand>
</feature>
<dbReference type="GO" id="GO:0008168">
    <property type="term" value="F:methyltransferase activity"/>
    <property type="evidence" value="ECO:0007669"/>
    <property type="project" value="UniProtKB-KW"/>
</dbReference>
<accession>A0AAU8DRF6</accession>
<dbReference type="GO" id="GO:0032259">
    <property type="term" value="P:methylation"/>
    <property type="evidence" value="ECO:0007669"/>
    <property type="project" value="UniProtKB-KW"/>
</dbReference>
<proteinExistence type="predicted"/>
<dbReference type="EMBL" id="CP159218">
    <property type="protein sequence ID" value="XCG64596.1"/>
    <property type="molecule type" value="Genomic_DNA"/>
</dbReference>
<dbReference type="Pfam" id="PF21302">
    <property type="entry name" value="Zn_ribbon_RlmA"/>
    <property type="match status" value="1"/>
</dbReference>
<gene>
    <name evidence="4" type="ORF">ABLG96_04480</name>
</gene>
<keyword evidence="1" id="KW-0862">Zinc</keyword>
<feature type="domain" description="23S rRNA (guanine(745)-N(1))-methyltransferase N-terminal" evidence="3">
    <location>
        <begin position="10"/>
        <end position="48"/>
    </location>
</feature>
<evidence type="ECO:0000313" key="4">
    <source>
        <dbReference type="EMBL" id="XCG64596.1"/>
    </source>
</evidence>
<dbReference type="RefSeq" id="WP_353650209.1">
    <property type="nucleotide sequence ID" value="NZ_CP159218.1"/>
</dbReference>
<protein>
    <submittedName>
        <fullName evidence="4">RNA methyltransferase</fullName>
    </submittedName>
</protein>
<keyword evidence="2" id="KW-0949">S-adenosyl-L-methionine</keyword>
<dbReference type="SUPFAM" id="SSF53335">
    <property type="entry name" value="S-adenosyl-L-methionine-dependent methyltransferases"/>
    <property type="match status" value="1"/>
</dbReference>
<evidence type="ECO:0000256" key="2">
    <source>
        <dbReference type="PIRSR" id="PIRSR018249-2"/>
    </source>
</evidence>
<keyword evidence="4" id="KW-0808">Transferase</keyword>
<dbReference type="PIRSF" id="PIRSF018249">
    <property type="entry name" value="MyrA_prd"/>
    <property type="match status" value="1"/>
</dbReference>
<dbReference type="InterPro" id="IPR048647">
    <property type="entry name" value="RlmA_N"/>
</dbReference>
<keyword evidence="4" id="KW-0489">Methyltransferase</keyword>
<dbReference type="AlphaFoldDB" id="A0AAU8DRF6"/>
<dbReference type="GO" id="GO:0046872">
    <property type="term" value="F:metal ion binding"/>
    <property type="evidence" value="ECO:0007669"/>
    <property type="project" value="UniProtKB-KW"/>
</dbReference>
<name>A0AAU8DRF6_9ACTN</name>